<proteinExistence type="predicted"/>
<reference evidence="2 3" key="1">
    <citation type="journal article" date="2021" name="Sci. Rep.">
        <title>Chromosome anchoring in Senegalese sole (Solea senegalensis) reveals sex-associated markers and genome rearrangements in flatfish.</title>
        <authorList>
            <person name="Guerrero-Cozar I."/>
            <person name="Gomez-Garrido J."/>
            <person name="Berbel C."/>
            <person name="Martinez-Blanch J.F."/>
            <person name="Alioto T."/>
            <person name="Claros M.G."/>
            <person name="Gagnaire P.A."/>
            <person name="Manchado M."/>
        </authorList>
    </citation>
    <scope>NUCLEOTIDE SEQUENCE [LARGE SCALE GENOMIC DNA]</scope>
    <source>
        <strain evidence="2">Sse05_10M</strain>
    </source>
</reference>
<dbReference type="EMBL" id="JAGKHQ010000001">
    <property type="protein sequence ID" value="KAG7526629.1"/>
    <property type="molecule type" value="Genomic_DNA"/>
</dbReference>
<feature type="compositionally biased region" description="Polar residues" evidence="1">
    <location>
        <begin position="26"/>
        <end position="35"/>
    </location>
</feature>
<dbReference type="Proteomes" id="UP000693946">
    <property type="component" value="Linkage Group LG1"/>
</dbReference>
<sequence>MLKMRHTGCLRGLRSGSQSCCLRLQQNSNPPNSSWADKRQQRPQETPKRDKCCESFFSRSLSADSSLCTGEPWCLAARRTLVSVMLECVHPKRVESWWWTRRKMSC</sequence>
<keyword evidence="3" id="KW-1185">Reference proteome</keyword>
<comment type="caution">
    <text evidence="2">The sequence shown here is derived from an EMBL/GenBank/DDBJ whole genome shotgun (WGS) entry which is preliminary data.</text>
</comment>
<feature type="compositionally biased region" description="Basic and acidic residues" evidence="1">
    <location>
        <begin position="36"/>
        <end position="50"/>
    </location>
</feature>
<accession>A0AAV6TAV4</accession>
<evidence type="ECO:0000256" key="1">
    <source>
        <dbReference type="SAM" id="MobiDB-lite"/>
    </source>
</evidence>
<gene>
    <name evidence="2" type="ORF">JOB18_043139</name>
</gene>
<evidence type="ECO:0000313" key="2">
    <source>
        <dbReference type="EMBL" id="KAG7526629.1"/>
    </source>
</evidence>
<evidence type="ECO:0000313" key="3">
    <source>
        <dbReference type="Proteomes" id="UP000693946"/>
    </source>
</evidence>
<name>A0AAV6TAV4_SOLSE</name>
<protein>
    <submittedName>
        <fullName evidence="2">Uncharacterized protein</fullName>
    </submittedName>
</protein>
<dbReference type="AlphaFoldDB" id="A0AAV6TAV4"/>
<feature type="region of interest" description="Disordered" evidence="1">
    <location>
        <begin position="26"/>
        <end position="50"/>
    </location>
</feature>
<organism evidence="2 3">
    <name type="scientific">Solea senegalensis</name>
    <name type="common">Senegalese sole</name>
    <dbReference type="NCBI Taxonomy" id="28829"/>
    <lineage>
        <taxon>Eukaryota</taxon>
        <taxon>Metazoa</taxon>
        <taxon>Chordata</taxon>
        <taxon>Craniata</taxon>
        <taxon>Vertebrata</taxon>
        <taxon>Euteleostomi</taxon>
        <taxon>Actinopterygii</taxon>
        <taxon>Neopterygii</taxon>
        <taxon>Teleostei</taxon>
        <taxon>Neoteleostei</taxon>
        <taxon>Acanthomorphata</taxon>
        <taxon>Carangaria</taxon>
        <taxon>Pleuronectiformes</taxon>
        <taxon>Pleuronectoidei</taxon>
        <taxon>Soleidae</taxon>
        <taxon>Solea</taxon>
    </lineage>
</organism>